<sequence length="20" mass="2466">ELGMALVLLFLIFEIFFRFF</sequence>
<dbReference type="EnsemblMetazoa" id="Aqu2.1.02799_001">
    <property type="protein sequence ID" value="Aqu2.1.02799_001"/>
    <property type="gene ID" value="Aqu2.1.02799"/>
</dbReference>
<reference evidence="1" key="1">
    <citation type="submission" date="2017-05" db="UniProtKB">
        <authorList>
            <consortium name="EnsemblMetazoa"/>
        </authorList>
    </citation>
    <scope>IDENTIFICATION</scope>
</reference>
<name>A0A1X7SL78_AMPQE</name>
<protein>
    <submittedName>
        <fullName evidence="1">Uncharacterized protein</fullName>
    </submittedName>
</protein>
<dbReference type="InParanoid" id="A0A1X7SL78"/>
<accession>A0A1X7SL78</accession>
<dbReference type="AlphaFoldDB" id="A0A1X7SL78"/>
<organism evidence="1">
    <name type="scientific">Amphimedon queenslandica</name>
    <name type="common">Sponge</name>
    <dbReference type="NCBI Taxonomy" id="400682"/>
    <lineage>
        <taxon>Eukaryota</taxon>
        <taxon>Metazoa</taxon>
        <taxon>Porifera</taxon>
        <taxon>Demospongiae</taxon>
        <taxon>Heteroscleromorpha</taxon>
        <taxon>Haplosclerida</taxon>
        <taxon>Niphatidae</taxon>
        <taxon>Amphimedon</taxon>
    </lineage>
</organism>
<evidence type="ECO:0000313" key="1">
    <source>
        <dbReference type="EnsemblMetazoa" id="Aqu2.1.02799_001"/>
    </source>
</evidence>
<proteinExistence type="predicted"/>